<sequence>MDKRISSCDRRTLLTSMAVPLLLPPTIAHAVMANSQNVFKVGQSLSMAEAEARFKEGQKSAKYLLDHYDEICQGGGDNVRRYLGTVGTTSGLFGISKVMTVLADKADDFVEYTELSNEILKSIQQADGSSYMAIFVTTSTSQTPPSKYFGDAKIEIKRCIKGLDELAALIGI</sequence>
<dbReference type="Proteomes" id="UP001153069">
    <property type="component" value="Unassembled WGS sequence"/>
</dbReference>
<protein>
    <submittedName>
        <fullName evidence="1">Uncharacterized protein</fullName>
    </submittedName>
</protein>
<reference evidence="1" key="1">
    <citation type="submission" date="2020-06" db="EMBL/GenBank/DDBJ databases">
        <authorList>
            <consortium name="Plant Systems Biology data submission"/>
        </authorList>
    </citation>
    <scope>NUCLEOTIDE SEQUENCE</scope>
    <source>
        <strain evidence="1">D6</strain>
    </source>
</reference>
<organism evidence="1 2">
    <name type="scientific">Seminavis robusta</name>
    <dbReference type="NCBI Taxonomy" id="568900"/>
    <lineage>
        <taxon>Eukaryota</taxon>
        <taxon>Sar</taxon>
        <taxon>Stramenopiles</taxon>
        <taxon>Ochrophyta</taxon>
        <taxon>Bacillariophyta</taxon>
        <taxon>Bacillariophyceae</taxon>
        <taxon>Bacillariophycidae</taxon>
        <taxon>Naviculales</taxon>
        <taxon>Naviculaceae</taxon>
        <taxon>Seminavis</taxon>
    </lineage>
</organism>
<evidence type="ECO:0000313" key="2">
    <source>
        <dbReference type="Proteomes" id="UP001153069"/>
    </source>
</evidence>
<proteinExistence type="predicted"/>
<gene>
    <name evidence="1" type="ORF">SEMRO_25_G016850.1</name>
</gene>
<evidence type="ECO:0000313" key="1">
    <source>
        <dbReference type="EMBL" id="CAB9497742.1"/>
    </source>
</evidence>
<dbReference type="AlphaFoldDB" id="A0A9N8H2U6"/>
<comment type="caution">
    <text evidence="1">The sequence shown here is derived from an EMBL/GenBank/DDBJ whole genome shotgun (WGS) entry which is preliminary data.</text>
</comment>
<dbReference type="OrthoDB" id="5313at2759"/>
<name>A0A9N8H2U6_9STRA</name>
<keyword evidence="2" id="KW-1185">Reference proteome</keyword>
<accession>A0A9N8H2U6</accession>
<dbReference type="EMBL" id="CAICTM010000025">
    <property type="protein sequence ID" value="CAB9497742.1"/>
    <property type="molecule type" value="Genomic_DNA"/>
</dbReference>